<dbReference type="InterPro" id="IPR034151">
    <property type="entry name" value="TOPRIM_DnaG_bac"/>
</dbReference>
<comment type="similarity">
    <text evidence="12 13">Belongs to the DnaG primase family.</text>
</comment>
<dbReference type="FunFam" id="3.90.580.10:FF:000001">
    <property type="entry name" value="DNA primase"/>
    <property type="match status" value="1"/>
</dbReference>
<dbReference type="Gene3D" id="1.20.50.20">
    <property type="entry name" value="DnaG, RNA polymerase domain, helical bundle"/>
    <property type="match status" value="1"/>
</dbReference>
<keyword evidence="6 12" id="KW-0479">Metal-binding</keyword>
<dbReference type="Pfam" id="PF08275">
    <property type="entry name" value="DNAG_N"/>
    <property type="match status" value="1"/>
</dbReference>
<dbReference type="Gene3D" id="3.90.580.10">
    <property type="entry name" value="Zinc finger, CHC2-type domain"/>
    <property type="match status" value="1"/>
</dbReference>
<dbReference type="EC" id="2.7.7.101" evidence="12"/>
<evidence type="ECO:0000256" key="3">
    <source>
        <dbReference type="ARBA" id="ARBA00022679"/>
    </source>
</evidence>
<dbReference type="InterPro" id="IPR036977">
    <property type="entry name" value="DNA_primase_Znf_CHC2"/>
</dbReference>
<dbReference type="InterPro" id="IPR050219">
    <property type="entry name" value="DnaG_primase"/>
</dbReference>
<comment type="domain">
    <text evidence="12">Contains an N-terminal zinc-binding domain, a central core domain that contains the primase activity, and a C-terminal DnaB-binding domain.</text>
</comment>
<keyword evidence="7 12" id="KW-0863">Zinc-finger</keyword>
<evidence type="ECO:0000256" key="13">
    <source>
        <dbReference type="PIRNR" id="PIRNR002811"/>
    </source>
</evidence>
<dbReference type="EMBL" id="JWIZ01000094">
    <property type="protein sequence ID" value="KMK50528.1"/>
    <property type="molecule type" value="Genomic_DNA"/>
</dbReference>
<dbReference type="PANTHER" id="PTHR30313">
    <property type="entry name" value="DNA PRIMASE"/>
    <property type="match status" value="1"/>
</dbReference>
<comment type="cofactor">
    <cofactor evidence="12 13 14">
        <name>Zn(2+)</name>
        <dbReference type="ChEBI" id="CHEBI:29105"/>
    </cofactor>
    <text evidence="12 13 14">Binds 1 zinc ion per monomer.</text>
</comment>
<evidence type="ECO:0000256" key="9">
    <source>
        <dbReference type="ARBA" id="ARBA00022842"/>
    </source>
</evidence>
<dbReference type="STRING" id="67855.RO21_11350"/>
<keyword evidence="3 12" id="KW-0808">Transferase</keyword>
<evidence type="ECO:0000313" key="16">
    <source>
        <dbReference type="EMBL" id="KMK50528.1"/>
    </source>
</evidence>
<dbReference type="PANTHER" id="PTHR30313:SF2">
    <property type="entry name" value="DNA PRIMASE"/>
    <property type="match status" value="1"/>
</dbReference>
<comment type="catalytic activity">
    <reaction evidence="12">
        <text>ssDNA + n NTP = ssDNA/pppN(pN)n-1 hybrid + (n-1) diphosphate.</text>
        <dbReference type="EC" id="2.7.7.101"/>
    </reaction>
</comment>
<dbReference type="Gene3D" id="1.10.860.10">
    <property type="entry name" value="DNAb Helicase, Chain A"/>
    <property type="match status" value="1"/>
</dbReference>
<feature type="zinc finger region" description="CHC2-type" evidence="12 14">
    <location>
        <begin position="40"/>
        <end position="64"/>
    </location>
</feature>
<dbReference type="AlphaFoldDB" id="A0A0J5P1X0"/>
<keyword evidence="17" id="KW-1185">Reference proteome</keyword>
<dbReference type="SUPFAM" id="SSF117023">
    <property type="entry name" value="DNA primase DnaG, C-terminal domain"/>
    <property type="match status" value="1"/>
</dbReference>
<dbReference type="CDD" id="cd03364">
    <property type="entry name" value="TOPRIM_DnaG_primases"/>
    <property type="match status" value="1"/>
</dbReference>
<proteinExistence type="inferred from homology"/>
<dbReference type="GO" id="GO:0003899">
    <property type="term" value="F:DNA-directed RNA polymerase activity"/>
    <property type="evidence" value="ECO:0007669"/>
    <property type="project" value="UniProtKB-UniRule"/>
</dbReference>
<dbReference type="Proteomes" id="UP000036270">
    <property type="component" value="Unassembled WGS sequence"/>
</dbReference>
<feature type="domain" description="Toprim" evidence="15">
    <location>
        <begin position="260"/>
        <end position="342"/>
    </location>
</feature>
<dbReference type="InterPro" id="IPR016136">
    <property type="entry name" value="DNA_helicase_N/primase_C"/>
</dbReference>
<dbReference type="SUPFAM" id="SSF57783">
    <property type="entry name" value="Zinc beta-ribbon"/>
    <property type="match status" value="1"/>
</dbReference>
<keyword evidence="9" id="KW-0460">Magnesium</keyword>
<dbReference type="InterPro" id="IPR002694">
    <property type="entry name" value="Znf_CHC2"/>
</dbReference>
<dbReference type="Pfam" id="PF01807">
    <property type="entry name" value="Zn_ribbon_DnaG"/>
    <property type="match status" value="1"/>
</dbReference>
<dbReference type="SMART" id="SM00493">
    <property type="entry name" value="TOPRIM"/>
    <property type="match status" value="1"/>
</dbReference>
<dbReference type="PROSITE" id="PS50880">
    <property type="entry name" value="TOPRIM"/>
    <property type="match status" value="1"/>
</dbReference>
<dbReference type="GO" id="GO:0006269">
    <property type="term" value="P:DNA replication, synthesis of primer"/>
    <property type="evidence" value="ECO:0007669"/>
    <property type="project" value="UniProtKB-UniRule"/>
</dbReference>
<evidence type="ECO:0000256" key="4">
    <source>
        <dbReference type="ARBA" id="ARBA00022695"/>
    </source>
</evidence>
<dbReference type="RefSeq" id="WP_047977892.1">
    <property type="nucleotide sequence ID" value="NZ_JWIZ01000094.1"/>
</dbReference>
<dbReference type="InterPro" id="IPR019475">
    <property type="entry name" value="DNA_primase_DnaB-bd"/>
</dbReference>
<dbReference type="GO" id="GO:0005737">
    <property type="term" value="C:cytoplasm"/>
    <property type="evidence" value="ECO:0007669"/>
    <property type="project" value="TreeGrafter"/>
</dbReference>
<dbReference type="GO" id="GO:0000428">
    <property type="term" value="C:DNA-directed RNA polymerase complex"/>
    <property type="evidence" value="ECO:0007669"/>
    <property type="project" value="UniProtKB-KW"/>
</dbReference>
<dbReference type="NCBIfam" id="TIGR01391">
    <property type="entry name" value="dnaG"/>
    <property type="match status" value="1"/>
</dbReference>
<evidence type="ECO:0000256" key="8">
    <source>
        <dbReference type="ARBA" id="ARBA00022833"/>
    </source>
</evidence>
<sequence>MKGSIPRSFIDDLVARTNIVEVINSRVKLKKAGRDYQACCPFHHEKTPSFTVSQSKQFFHCFGCGAHGNVIGFLMDYDKLEFPEAIEELAALHNLEVPRENVINRDGKPQASLQTRRNLYELMAEISTFYQQALRQTPASQAYLVDRGLSPEIIERFEIGFAPNAMNGVLKAFGKNPQEIQKLLDTGMLSKNDRGKVYDRFRNRVMFPIRDKRGRVIAFGGRVTGDEKPKYLNSPESVTYHKGNELYGLYQALQHNESPEYLFVVEGYMDVVALAQYGIDNAVASLGTATTGEQIQQMFRCTEQIICCYDGDRAGREAAWRALENALPYLHDGRQLKFIFLPDGEDPDSFVRAQGKQGFEAYLQNAQPLSDFLFDTLLTQVDLSTKEGKSKLASLAVPLLKRIPGEMLRVYLRNILGQKLGILDPSQLEAILPNRAVENRTPRHNMPKIERTPMRLLIALLLQNPQLVENVPQDISFLHSLEEKGFALFLTLVTACQQNVGISMGGLLEYLREHEHYRHLETLASWDHLVAAENIEDTFIETLDFFYKRLVDRRIEVLQAQDRTAGLSLEEKQELMTLLSAR</sequence>
<dbReference type="FunFam" id="3.40.1360.10:FF:000002">
    <property type="entry name" value="DNA primase"/>
    <property type="match status" value="1"/>
</dbReference>
<dbReference type="GO" id="GO:0008270">
    <property type="term" value="F:zinc ion binding"/>
    <property type="evidence" value="ECO:0007669"/>
    <property type="project" value="UniProtKB-UniRule"/>
</dbReference>
<dbReference type="FunFam" id="3.90.980.10:FF:000001">
    <property type="entry name" value="DNA primase"/>
    <property type="match status" value="1"/>
</dbReference>
<dbReference type="PIRSF" id="PIRSF002811">
    <property type="entry name" value="DnaG"/>
    <property type="match status" value="1"/>
</dbReference>
<dbReference type="InterPro" id="IPR013264">
    <property type="entry name" value="DNAG_N"/>
</dbReference>
<comment type="caution">
    <text evidence="16">The sequence shown here is derived from an EMBL/GenBank/DDBJ whole genome shotgun (WGS) entry which is preliminary data.</text>
</comment>
<dbReference type="SMART" id="SM00400">
    <property type="entry name" value="ZnF_CHCC"/>
    <property type="match status" value="1"/>
</dbReference>
<dbReference type="PATRIC" id="fig|67855.3.peg.2560"/>
<evidence type="ECO:0000256" key="2">
    <source>
        <dbReference type="ARBA" id="ARBA00022515"/>
    </source>
</evidence>
<keyword evidence="8 12" id="KW-0862">Zinc</keyword>
<protein>
    <recommendedName>
        <fullName evidence="12 13">DNA primase</fullName>
        <ecNumber evidence="12">2.7.7.101</ecNumber>
    </recommendedName>
</protein>
<gene>
    <name evidence="12 16" type="primary">dnaG</name>
    <name evidence="16" type="ORF">RO21_11350</name>
</gene>
<dbReference type="SMART" id="SM00766">
    <property type="entry name" value="DnaG_DnaB_bind"/>
    <property type="match status" value="1"/>
</dbReference>
<evidence type="ECO:0000256" key="14">
    <source>
        <dbReference type="PIRSR" id="PIRSR002811-1"/>
    </source>
</evidence>
<evidence type="ECO:0000259" key="15">
    <source>
        <dbReference type="PROSITE" id="PS50880"/>
    </source>
</evidence>
<dbReference type="Gene3D" id="3.40.1360.10">
    <property type="match status" value="1"/>
</dbReference>
<dbReference type="Pfam" id="PF08278">
    <property type="entry name" value="DnaG_DnaB_bind"/>
    <property type="match status" value="1"/>
</dbReference>
<keyword evidence="1 12" id="KW-0240">DNA-directed RNA polymerase</keyword>
<evidence type="ECO:0000256" key="7">
    <source>
        <dbReference type="ARBA" id="ARBA00022771"/>
    </source>
</evidence>
<dbReference type="SUPFAM" id="SSF56731">
    <property type="entry name" value="DNA primase core"/>
    <property type="match status" value="1"/>
</dbReference>
<evidence type="ECO:0000256" key="6">
    <source>
        <dbReference type="ARBA" id="ARBA00022723"/>
    </source>
</evidence>
<dbReference type="InterPro" id="IPR037068">
    <property type="entry name" value="DNA_primase_core_N_sf"/>
</dbReference>
<organism evidence="16 17">
    <name type="scientific">Muribacter muris</name>
    <dbReference type="NCBI Taxonomy" id="67855"/>
    <lineage>
        <taxon>Bacteria</taxon>
        <taxon>Pseudomonadati</taxon>
        <taxon>Pseudomonadota</taxon>
        <taxon>Gammaproteobacteria</taxon>
        <taxon>Pasteurellales</taxon>
        <taxon>Pasteurellaceae</taxon>
        <taxon>Muribacter</taxon>
    </lineage>
</organism>
<evidence type="ECO:0000256" key="12">
    <source>
        <dbReference type="HAMAP-Rule" id="MF_00974"/>
    </source>
</evidence>
<reference evidence="16 17" key="1">
    <citation type="submission" date="2014-12" db="EMBL/GenBank/DDBJ databases">
        <title>Reclassification of Actinobacillus muris as Muribacter muris.</title>
        <authorList>
            <person name="Christensen H."/>
            <person name="Nicklas W."/>
            <person name="Bisgaard M."/>
        </authorList>
    </citation>
    <scope>NUCLEOTIDE SEQUENCE [LARGE SCALE GENOMIC DNA]</scope>
    <source>
        <strain evidence="16 17">Ackerman80-443D</strain>
    </source>
</reference>
<keyword evidence="11 12" id="KW-0804">Transcription</keyword>
<dbReference type="InterPro" id="IPR013173">
    <property type="entry name" value="DNA_primase_DnaG_DnaB-bd_dom"/>
</dbReference>
<dbReference type="HAMAP" id="MF_00974">
    <property type="entry name" value="DNA_primase_DnaG"/>
    <property type="match status" value="1"/>
</dbReference>
<keyword evidence="2 12" id="KW-0639">Primosome</keyword>
<comment type="function">
    <text evidence="12 13">RNA polymerase that catalyzes the synthesis of short RNA molecules used as primers for DNA polymerase during DNA replication.</text>
</comment>
<evidence type="ECO:0000256" key="11">
    <source>
        <dbReference type="ARBA" id="ARBA00023163"/>
    </source>
</evidence>
<evidence type="ECO:0000313" key="17">
    <source>
        <dbReference type="Proteomes" id="UP000036270"/>
    </source>
</evidence>
<evidence type="ECO:0000256" key="10">
    <source>
        <dbReference type="ARBA" id="ARBA00023125"/>
    </source>
</evidence>
<evidence type="ECO:0000256" key="5">
    <source>
        <dbReference type="ARBA" id="ARBA00022705"/>
    </source>
</evidence>
<comment type="subunit">
    <text evidence="12">Monomer. Interacts with DnaB.</text>
</comment>
<dbReference type="Pfam" id="PF13155">
    <property type="entry name" value="Toprim_2"/>
    <property type="match status" value="1"/>
</dbReference>
<evidence type="ECO:0000256" key="1">
    <source>
        <dbReference type="ARBA" id="ARBA00022478"/>
    </source>
</evidence>
<dbReference type="InterPro" id="IPR006171">
    <property type="entry name" value="TOPRIM_dom"/>
</dbReference>
<keyword evidence="10 12" id="KW-0238">DNA-binding</keyword>
<keyword evidence="5 12" id="KW-0235">DNA replication</keyword>
<name>A0A0J5P1X0_9PAST</name>
<dbReference type="GO" id="GO:0003677">
    <property type="term" value="F:DNA binding"/>
    <property type="evidence" value="ECO:0007669"/>
    <property type="project" value="UniProtKB-KW"/>
</dbReference>
<dbReference type="InterPro" id="IPR030846">
    <property type="entry name" value="DnaG_bac"/>
</dbReference>
<dbReference type="Pfam" id="PF10410">
    <property type="entry name" value="DnaB_bind"/>
    <property type="match status" value="1"/>
</dbReference>
<dbReference type="InterPro" id="IPR006295">
    <property type="entry name" value="DNA_primase_DnaG"/>
</dbReference>
<keyword evidence="4 12" id="KW-0548">Nucleotidyltransferase</keyword>
<accession>A0A0J5P1X0</accession>
<dbReference type="Gene3D" id="3.90.980.10">
    <property type="entry name" value="DNA primase, catalytic core, N-terminal domain"/>
    <property type="match status" value="1"/>
</dbReference>
<dbReference type="GO" id="GO:1990077">
    <property type="term" value="C:primosome complex"/>
    <property type="evidence" value="ECO:0007669"/>
    <property type="project" value="UniProtKB-KW"/>
</dbReference>